<evidence type="ECO:0000259" key="1">
    <source>
        <dbReference type="PROSITE" id="PS51186"/>
    </source>
</evidence>
<dbReference type="Gene3D" id="3.40.630.30">
    <property type="match status" value="1"/>
</dbReference>
<proteinExistence type="predicted"/>
<reference evidence="2 3" key="1">
    <citation type="submission" date="2023-07" db="EMBL/GenBank/DDBJ databases">
        <title>Genomic Encyclopedia of Type Strains, Phase IV (KMG-IV): sequencing the most valuable type-strain genomes for metagenomic binning, comparative biology and taxonomic classification.</title>
        <authorList>
            <person name="Goeker M."/>
        </authorList>
    </citation>
    <scope>NUCLEOTIDE SEQUENCE [LARGE SCALE GENOMIC DNA]</scope>
    <source>
        <strain evidence="2 3">DSM 1400</strain>
    </source>
</reference>
<dbReference type="Pfam" id="PF13302">
    <property type="entry name" value="Acetyltransf_3"/>
    <property type="match status" value="1"/>
</dbReference>
<comment type="caution">
    <text evidence="2">The sequence shown here is derived from an EMBL/GenBank/DDBJ whole genome shotgun (WGS) entry which is preliminary data.</text>
</comment>
<dbReference type="RefSeq" id="WP_343749897.1">
    <property type="nucleotide sequence ID" value="NZ_BAAACJ010000045.1"/>
</dbReference>
<feature type="domain" description="N-acetyltransferase" evidence="1">
    <location>
        <begin position="7"/>
        <end position="168"/>
    </location>
</feature>
<dbReference type="Proteomes" id="UP001224418">
    <property type="component" value="Unassembled WGS sequence"/>
</dbReference>
<evidence type="ECO:0000313" key="3">
    <source>
        <dbReference type="Proteomes" id="UP001224418"/>
    </source>
</evidence>
<name>A0ABU0JV86_HATLI</name>
<dbReference type="PROSITE" id="PS51186">
    <property type="entry name" value="GNAT"/>
    <property type="match status" value="1"/>
</dbReference>
<gene>
    <name evidence="2" type="ORF">QOZ93_002778</name>
</gene>
<dbReference type="InterPro" id="IPR016181">
    <property type="entry name" value="Acyl_CoA_acyltransferase"/>
</dbReference>
<dbReference type="PANTHER" id="PTHR43415">
    <property type="entry name" value="SPERMIDINE N(1)-ACETYLTRANSFERASE"/>
    <property type="match status" value="1"/>
</dbReference>
<dbReference type="InterPro" id="IPR000182">
    <property type="entry name" value="GNAT_dom"/>
</dbReference>
<sequence length="176" mass="20688">MLKGNRVILRAVEKRDVALFYDMWSDDDIRKFDGAGQIVPSKEYIMENFQVIMNSYKKHLTIINEKGSIIGYLTYEPIKDCKNVFEIGITINKNFWSRGYGKDSIRTILKFLFLETAAERVELRVCIDNIRAIGCYKKCGFEEEGINKNRFFSEGKYKDVLMMSILKDKFHKFYDV</sequence>
<accession>A0ABU0JV86</accession>
<evidence type="ECO:0000313" key="2">
    <source>
        <dbReference type="EMBL" id="MDQ0481018.1"/>
    </source>
</evidence>
<keyword evidence="3" id="KW-1185">Reference proteome</keyword>
<dbReference type="EMBL" id="JAUSWN010000044">
    <property type="protein sequence ID" value="MDQ0481018.1"/>
    <property type="molecule type" value="Genomic_DNA"/>
</dbReference>
<protein>
    <submittedName>
        <fullName evidence="2">RimJ/RimL family protein N-acetyltransferase</fullName>
    </submittedName>
</protein>
<dbReference type="SUPFAM" id="SSF55729">
    <property type="entry name" value="Acyl-CoA N-acyltransferases (Nat)"/>
    <property type="match status" value="1"/>
</dbReference>
<organism evidence="2 3">
    <name type="scientific">Hathewaya limosa</name>
    <name type="common">Clostridium limosum</name>
    <dbReference type="NCBI Taxonomy" id="1536"/>
    <lineage>
        <taxon>Bacteria</taxon>
        <taxon>Bacillati</taxon>
        <taxon>Bacillota</taxon>
        <taxon>Clostridia</taxon>
        <taxon>Eubacteriales</taxon>
        <taxon>Clostridiaceae</taxon>
        <taxon>Hathewaya</taxon>
    </lineage>
</organism>
<dbReference type="PANTHER" id="PTHR43415:SF3">
    <property type="entry name" value="GNAT-FAMILY ACETYLTRANSFERASE"/>
    <property type="match status" value="1"/>
</dbReference>